<feature type="compositionally biased region" description="Low complexity" evidence="1">
    <location>
        <begin position="108"/>
        <end position="121"/>
    </location>
</feature>
<dbReference type="EMBL" id="JAAAJA010000833">
    <property type="protein sequence ID" value="KAG0249362.1"/>
    <property type="molecule type" value="Genomic_DNA"/>
</dbReference>
<feature type="compositionally biased region" description="Basic residues" evidence="1">
    <location>
        <begin position="284"/>
        <end position="293"/>
    </location>
</feature>
<keyword evidence="3" id="KW-1185">Reference proteome</keyword>
<proteinExistence type="predicted"/>
<dbReference type="OrthoDB" id="294702at2759"/>
<feature type="compositionally biased region" description="Basic and acidic residues" evidence="1">
    <location>
        <begin position="142"/>
        <end position="154"/>
    </location>
</feature>
<evidence type="ECO:0000256" key="1">
    <source>
        <dbReference type="SAM" id="MobiDB-lite"/>
    </source>
</evidence>
<organism evidence="2 3">
    <name type="scientific">Mortierella polycephala</name>
    <dbReference type="NCBI Taxonomy" id="41804"/>
    <lineage>
        <taxon>Eukaryota</taxon>
        <taxon>Fungi</taxon>
        <taxon>Fungi incertae sedis</taxon>
        <taxon>Mucoromycota</taxon>
        <taxon>Mortierellomycotina</taxon>
        <taxon>Mortierellomycetes</taxon>
        <taxon>Mortierellales</taxon>
        <taxon>Mortierellaceae</taxon>
        <taxon>Mortierella</taxon>
    </lineage>
</organism>
<dbReference type="InterPro" id="IPR029058">
    <property type="entry name" value="AB_hydrolase_fold"/>
</dbReference>
<evidence type="ECO:0000313" key="3">
    <source>
        <dbReference type="Proteomes" id="UP000726737"/>
    </source>
</evidence>
<reference evidence="2" key="1">
    <citation type="journal article" date="2020" name="Fungal Divers.">
        <title>Resolving the Mortierellaceae phylogeny through synthesis of multi-gene phylogenetics and phylogenomics.</title>
        <authorList>
            <person name="Vandepol N."/>
            <person name="Liber J."/>
            <person name="Desiro A."/>
            <person name="Na H."/>
            <person name="Kennedy M."/>
            <person name="Barry K."/>
            <person name="Grigoriev I.V."/>
            <person name="Miller A.N."/>
            <person name="O'Donnell K."/>
            <person name="Stajich J.E."/>
            <person name="Bonito G."/>
        </authorList>
    </citation>
    <scope>NUCLEOTIDE SEQUENCE</scope>
    <source>
        <strain evidence="2">KOD948</strain>
    </source>
</reference>
<protein>
    <submittedName>
        <fullName evidence="2">Uncharacterized protein</fullName>
    </submittedName>
</protein>
<feature type="region of interest" description="Disordered" evidence="1">
    <location>
        <begin position="280"/>
        <end position="302"/>
    </location>
</feature>
<feature type="region of interest" description="Disordered" evidence="1">
    <location>
        <begin position="88"/>
        <end position="154"/>
    </location>
</feature>
<dbReference type="SUPFAM" id="SSF53474">
    <property type="entry name" value="alpha/beta-Hydrolases"/>
    <property type="match status" value="1"/>
</dbReference>
<dbReference type="AlphaFoldDB" id="A0A9P6TVT9"/>
<comment type="caution">
    <text evidence="2">The sequence shown here is derived from an EMBL/GenBank/DDBJ whole genome shotgun (WGS) entry which is preliminary data.</text>
</comment>
<name>A0A9P6TVT9_9FUNG</name>
<gene>
    <name evidence="2" type="ORF">BG011_009383</name>
</gene>
<accession>A0A9P6TVT9</accession>
<evidence type="ECO:0000313" key="2">
    <source>
        <dbReference type="EMBL" id="KAG0249362.1"/>
    </source>
</evidence>
<feature type="compositionally biased region" description="Basic and acidic residues" evidence="1">
    <location>
        <begin position="122"/>
        <end position="131"/>
    </location>
</feature>
<dbReference type="Proteomes" id="UP000726737">
    <property type="component" value="Unassembled WGS sequence"/>
</dbReference>
<dbReference type="Gene3D" id="3.40.50.1820">
    <property type="entry name" value="alpha/beta hydrolase"/>
    <property type="match status" value="1"/>
</dbReference>
<sequence>MGIEVNAREPRDLTRDLISAPVVTTYSLKALINSAQFQQKIVLPSGRQIASLHAQAVRLDIKLLSIDRPGTGFTDPFKAPSSIYRWKLRNKTKQAPPGDGSTEDRDGGNSSSGTSSATGSHGQEKDMRESIDTCATGSQSRSSEETIKGTKKKLVPERRVNKRVQHTCLEAMAVIDQILPGAQFGMMGHSCGIYYIMRMLQLFPDRIQEGPITLLTPWVPFNECPETTSRSFKFLKHVPRGIVWALTSSMNHLGSVILSSTQALSGSLSNKDLTNCAEEELDRVKRKRSKRKQKDHDRNNDIDFERKHAADPFVLQFTDAFDKILLPALVQDMNRQHSVGYNSEIQMCISDVGFDLASVPLPEGVTINSYCGHLDNMVPIEASREMGKKCRWDIHEFKYSGHGGPRICMYALEDYATAVEAIERARIAREHWSEKT</sequence>